<organism evidence="2 3">
    <name type="scientific">Racocetra fulgida</name>
    <dbReference type="NCBI Taxonomy" id="60492"/>
    <lineage>
        <taxon>Eukaryota</taxon>
        <taxon>Fungi</taxon>
        <taxon>Fungi incertae sedis</taxon>
        <taxon>Mucoromycota</taxon>
        <taxon>Glomeromycotina</taxon>
        <taxon>Glomeromycetes</taxon>
        <taxon>Diversisporales</taxon>
        <taxon>Gigasporaceae</taxon>
        <taxon>Racocetra</taxon>
    </lineage>
</organism>
<sequence length="116" mass="13739">AVEQLARSLRRHPDFQQRKDGQTLNSITKRWKAPLMEAYIASYLDPRFKSMSFDKEKKKEVQEMIAEMIKTNTIDTPEQTEMDRFFDSDNQSDCPLDNELERLPTLQNPQPSYLQR</sequence>
<evidence type="ECO:0000313" key="3">
    <source>
        <dbReference type="Proteomes" id="UP000789396"/>
    </source>
</evidence>
<dbReference type="AlphaFoldDB" id="A0A9N9G5W9"/>
<dbReference type="OrthoDB" id="2423436at2759"/>
<feature type="compositionally biased region" description="Polar residues" evidence="1">
    <location>
        <begin position="105"/>
        <end position="116"/>
    </location>
</feature>
<name>A0A9N9G5W9_9GLOM</name>
<gene>
    <name evidence="2" type="ORF">RFULGI_LOCUS6087</name>
</gene>
<protein>
    <submittedName>
        <fullName evidence="2">11137_t:CDS:1</fullName>
    </submittedName>
</protein>
<keyword evidence="3" id="KW-1185">Reference proteome</keyword>
<feature type="region of interest" description="Disordered" evidence="1">
    <location>
        <begin position="1"/>
        <end position="21"/>
    </location>
</feature>
<proteinExistence type="predicted"/>
<comment type="caution">
    <text evidence="2">The sequence shown here is derived from an EMBL/GenBank/DDBJ whole genome shotgun (WGS) entry which is preliminary data.</text>
</comment>
<feature type="region of interest" description="Disordered" evidence="1">
    <location>
        <begin position="71"/>
        <end position="116"/>
    </location>
</feature>
<reference evidence="2" key="1">
    <citation type="submission" date="2021-06" db="EMBL/GenBank/DDBJ databases">
        <authorList>
            <person name="Kallberg Y."/>
            <person name="Tangrot J."/>
            <person name="Rosling A."/>
        </authorList>
    </citation>
    <scope>NUCLEOTIDE SEQUENCE</scope>
    <source>
        <strain evidence="2">IN212</strain>
    </source>
</reference>
<dbReference type="Proteomes" id="UP000789396">
    <property type="component" value="Unassembled WGS sequence"/>
</dbReference>
<accession>A0A9N9G5W9</accession>
<feature type="compositionally biased region" description="Basic and acidic residues" evidence="1">
    <location>
        <begin position="11"/>
        <end position="21"/>
    </location>
</feature>
<evidence type="ECO:0000256" key="1">
    <source>
        <dbReference type="SAM" id="MobiDB-lite"/>
    </source>
</evidence>
<feature type="non-terminal residue" evidence="2">
    <location>
        <position position="116"/>
    </location>
</feature>
<evidence type="ECO:0000313" key="2">
    <source>
        <dbReference type="EMBL" id="CAG8587129.1"/>
    </source>
</evidence>
<dbReference type="EMBL" id="CAJVPZ010007494">
    <property type="protein sequence ID" value="CAG8587129.1"/>
    <property type="molecule type" value="Genomic_DNA"/>
</dbReference>